<protein>
    <submittedName>
        <fullName evidence="1">Uncharacterized protein</fullName>
    </submittedName>
</protein>
<reference evidence="1 2" key="1">
    <citation type="journal article" date="2013" name="PLoS ONE">
        <title>Assembly-driven community genomics of a hypersaline microbial ecosystem.</title>
        <authorList>
            <person name="Podell S."/>
            <person name="Ugalde J.A."/>
            <person name="Narasingarao P."/>
            <person name="Banfield J.F."/>
            <person name="Heidelberg K.B."/>
            <person name="Allen E.E."/>
        </authorList>
    </citation>
    <scope>NUCLEOTIDE SEQUENCE [LARGE SCALE GENOMIC DNA]</scope>
    <source>
        <strain evidence="2">J07HQW1</strain>
    </source>
</reference>
<dbReference type="EMBL" id="KE356560">
    <property type="protein sequence ID" value="ERG91757.1"/>
    <property type="molecule type" value="Genomic_DNA"/>
</dbReference>
<evidence type="ECO:0000313" key="1">
    <source>
        <dbReference type="EMBL" id="ERG91757.1"/>
    </source>
</evidence>
<dbReference type="AlphaFoldDB" id="U1PDT7"/>
<evidence type="ECO:0000313" key="2">
    <source>
        <dbReference type="Proteomes" id="UP000030649"/>
    </source>
</evidence>
<name>U1PDT7_9EURY</name>
<proteinExistence type="predicted"/>
<accession>U1PDT7</accession>
<organism evidence="1 2">
    <name type="scientific">Haloquadratum walsbyi J07HQW1</name>
    <dbReference type="NCBI Taxonomy" id="1238424"/>
    <lineage>
        <taxon>Archaea</taxon>
        <taxon>Methanobacteriati</taxon>
        <taxon>Methanobacteriota</taxon>
        <taxon>Stenosarchaea group</taxon>
        <taxon>Halobacteria</taxon>
        <taxon>Halobacteriales</taxon>
        <taxon>Haloferacaceae</taxon>
        <taxon>Haloquadratum</taxon>
    </lineage>
</organism>
<sequence length="63" mass="7066">MPAQNPVTICGKNKHNIKTVKTLIFGRTDINSTRRLEGGVETLVNYQTKTADATRQFFIDTIV</sequence>
<dbReference type="Proteomes" id="UP000030649">
    <property type="component" value="Unassembled WGS sequence"/>
</dbReference>
<dbReference type="HOGENOM" id="CLU_2875019_0_0_2"/>
<gene>
    <name evidence="1" type="ORF">J07HQW1_01791</name>
</gene>